<keyword evidence="2" id="KW-0812">Transmembrane</keyword>
<dbReference type="InterPro" id="IPR052043">
    <property type="entry name" value="PolySaccharide_Degr_Enz"/>
</dbReference>
<evidence type="ECO:0000256" key="2">
    <source>
        <dbReference type="SAM" id="Phobius"/>
    </source>
</evidence>
<dbReference type="Gene3D" id="1.50.10.10">
    <property type="match status" value="1"/>
</dbReference>
<dbReference type="PANTHER" id="PTHR33886:SF8">
    <property type="entry name" value="UNSATURATED RHAMNOGALACTURONAN HYDROLASE (EUROFUNG)"/>
    <property type="match status" value="1"/>
</dbReference>
<feature type="transmembrane region" description="Helical" evidence="2">
    <location>
        <begin position="6"/>
        <end position="26"/>
    </location>
</feature>
<evidence type="ECO:0000256" key="1">
    <source>
        <dbReference type="ARBA" id="ARBA00022801"/>
    </source>
</evidence>
<dbReference type="InterPro" id="IPR008928">
    <property type="entry name" value="6-hairpin_glycosidase_sf"/>
</dbReference>
<organism evidence="3 4">
    <name type="scientific">Aquimarina gracilis</name>
    <dbReference type="NCBI Taxonomy" id="874422"/>
    <lineage>
        <taxon>Bacteria</taxon>
        <taxon>Pseudomonadati</taxon>
        <taxon>Bacteroidota</taxon>
        <taxon>Flavobacteriia</taxon>
        <taxon>Flavobacteriales</taxon>
        <taxon>Flavobacteriaceae</taxon>
        <taxon>Aquimarina</taxon>
    </lineage>
</organism>
<dbReference type="EMBL" id="JAYKLX010000012">
    <property type="protein sequence ID" value="MEB3348186.1"/>
    <property type="molecule type" value="Genomic_DNA"/>
</dbReference>
<dbReference type="RefSeq" id="WP_324182209.1">
    <property type="nucleotide sequence ID" value="NZ_BAABAW010000018.1"/>
</dbReference>
<keyword evidence="4" id="KW-1185">Reference proteome</keyword>
<keyword evidence="2" id="KW-1133">Transmembrane helix</keyword>
<dbReference type="SUPFAM" id="SSF48208">
    <property type="entry name" value="Six-hairpin glycosidases"/>
    <property type="match status" value="1"/>
</dbReference>
<dbReference type="InterPro" id="IPR010905">
    <property type="entry name" value="Glyco_hydro_88"/>
</dbReference>
<keyword evidence="2" id="KW-0472">Membrane</keyword>
<dbReference type="GO" id="GO:0016787">
    <property type="term" value="F:hydrolase activity"/>
    <property type="evidence" value="ECO:0007669"/>
    <property type="project" value="UniProtKB-KW"/>
</dbReference>
<sequence length="401" mass="45891">MNLIVTSLLVILLLIFFIIIGIDLFLHFRSVFYRIHIGRWTKQEDWLQQINRVTVEWLKKTPTVKITDNERYVFLDLLKRKYKSSSIQSWQEGGLVLGSSTYSKNNQGSHNTNIDTFISNKIDNATGKWKTIPPHVDGVILAYAMAKHVSDTKKIEPALHETIALIENNRGEDGTIFYRDFIPDIRFVDTIGFICPFLTFYGVNFNEPKYIDLAFHQIEEYKKKAFLESINIPAHAFDIKQNAPLGIYGWGRGLGWFILGLVDMYNELPKDHERKDFLKELIIKTADDTLQFQRENGSFGAMLFVKGFRHDSSITTLAGWLFLNAFKISGNPTYLSAAEKCIASLMKVTRRNGVIDFCQGDTKGIGDYAKTFDLMPFVQGLTVRLVVDFNSVIKKQDNKGD</sequence>
<dbReference type="PANTHER" id="PTHR33886">
    <property type="entry name" value="UNSATURATED RHAMNOGALACTURONAN HYDROLASE (EUROFUNG)"/>
    <property type="match status" value="1"/>
</dbReference>
<name>A0ABU6A274_9FLAO</name>
<keyword evidence="1 3" id="KW-0378">Hydrolase</keyword>
<evidence type="ECO:0000313" key="3">
    <source>
        <dbReference type="EMBL" id="MEB3348186.1"/>
    </source>
</evidence>
<proteinExistence type="predicted"/>
<dbReference type="Pfam" id="PF07470">
    <property type="entry name" value="Glyco_hydro_88"/>
    <property type="match status" value="1"/>
</dbReference>
<reference evidence="3 4" key="1">
    <citation type="journal article" date="2013" name="Int. J. Syst. Evol. Microbiol.">
        <title>Aquimarina gracilis sp. nov., isolated from the gut microflora of a mussel, Mytilus coruscus, and emended description of Aquimarina spongiae.</title>
        <authorList>
            <person name="Park S.C."/>
            <person name="Choe H.N."/>
            <person name="Baik K.S."/>
            <person name="Seong C.N."/>
        </authorList>
    </citation>
    <scope>NUCLEOTIDE SEQUENCE [LARGE SCALE GENOMIC DNA]</scope>
    <source>
        <strain evidence="3 4">PSC32</strain>
    </source>
</reference>
<accession>A0ABU6A274</accession>
<protein>
    <submittedName>
        <fullName evidence="3">Glycoside hydrolase family 88 protein</fullName>
    </submittedName>
</protein>
<dbReference type="Proteomes" id="UP001327027">
    <property type="component" value="Unassembled WGS sequence"/>
</dbReference>
<evidence type="ECO:0000313" key="4">
    <source>
        <dbReference type="Proteomes" id="UP001327027"/>
    </source>
</evidence>
<comment type="caution">
    <text evidence="3">The sequence shown here is derived from an EMBL/GenBank/DDBJ whole genome shotgun (WGS) entry which is preliminary data.</text>
</comment>
<gene>
    <name evidence="3" type="ORF">U6A24_22100</name>
</gene>
<dbReference type="InterPro" id="IPR012341">
    <property type="entry name" value="6hp_glycosidase-like_sf"/>
</dbReference>